<dbReference type="InterPro" id="IPR029492">
    <property type="entry name" value="DUF4435"/>
</dbReference>
<accession>A0A6L6VF79</accession>
<evidence type="ECO:0000259" key="1">
    <source>
        <dbReference type="Pfam" id="PF14491"/>
    </source>
</evidence>
<dbReference type="RefSeq" id="WP_156592607.1">
    <property type="nucleotide sequence ID" value="NZ_WPHR01000015.1"/>
</dbReference>
<dbReference type="Proteomes" id="UP000440716">
    <property type="component" value="Unassembled WGS sequence"/>
</dbReference>
<evidence type="ECO:0000313" key="4">
    <source>
        <dbReference type="Proteomes" id="UP000440716"/>
    </source>
</evidence>
<gene>
    <name evidence="3" type="ORF">GOZ88_22155</name>
    <name evidence="2" type="ORF">GOZ90_16820</name>
</gene>
<dbReference type="EMBL" id="WPHR01000015">
    <property type="protein sequence ID" value="MUZ74354.1"/>
    <property type="molecule type" value="Genomic_DNA"/>
</dbReference>
<reference evidence="4 5" key="1">
    <citation type="submission" date="2019-12" db="EMBL/GenBank/DDBJ databases">
        <title>Whole-genome sequencing of Allorhizobium vitis.</title>
        <authorList>
            <person name="Gan H.M."/>
            <person name="Szegedi E."/>
            <person name="Burr T."/>
            <person name="Savka M.A."/>
        </authorList>
    </citation>
    <scope>NUCLEOTIDE SEQUENCE [LARGE SCALE GENOMIC DNA]</scope>
    <source>
        <strain evidence="3 4">CG415</strain>
        <strain evidence="2 5">CG516</strain>
    </source>
</reference>
<dbReference type="EMBL" id="WPHU01000010">
    <property type="protein sequence ID" value="MVA58815.1"/>
    <property type="molecule type" value="Genomic_DNA"/>
</dbReference>
<organism evidence="2 5">
    <name type="scientific">Agrobacterium vitis</name>
    <name type="common">Rhizobium vitis</name>
    <dbReference type="NCBI Taxonomy" id="373"/>
    <lineage>
        <taxon>Bacteria</taxon>
        <taxon>Pseudomonadati</taxon>
        <taxon>Pseudomonadota</taxon>
        <taxon>Alphaproteobacteria</taxon>
        <taxon>Hyphomicrobiales</taxon>
        <taxon>Rhizobiaceae</taxon>
        <taxon>Rhizobium/Agrobacterium group</taxon>
        <taxon>Agrobacterium</taxon>
    </lineage>
</organism>
<name>A0A6L6VF79_AGRVI</name>
<dbReference type="AlphaFoldDB" id="A0A6L6VF79"/>
<feature type="domain" description="DUF4435" evidence="1">
    <location>
        <begin position="25"/>
        <end position="137"/>
    </location>
</feature>
<evidence type="ECO:0000313" key="3">
    <source>
        <dbReference type="EMBL" id="MVA58815.1"/>
    </source>
</evidence>
<evidence type="ECO:0000313" key="2">
    <source>
        <dbReference type="EMBL" id="MUZ74354.1"/>
    </source>
</evidence>
<comment type="caution">
    <text evidence="2">The sequence shown here is derived from an EMBL/GenBank/DDBJ whole genome shotgun (WGS) entry which is preliminary data.</text>
</comment>
<proteinExistence type="predicted"/>
<sequence>MTSEKPRPTVDELFELLKRSNLPTVLVEGKNDIIFYRAIEEALRDLGVDMLPAGNKDAVLELRRRLKGQKSSSPLAFIVDNDLWVHTGIPSKNEIEDIITTDGYSVENDLFVDGDLINLLSEEEKKIFHEEVSIFCHWYALAVCRHLNNASTVFRTHPGKVLDNTEYYRDSIILENGEVYPIEFYNEILTQFSRVMRGKSLFAILHRQLSRSGRDVKFSEKQLMAFGASRKGEKFQRIRDLVRERIQPQLK</sequence>
<protein>
    <submittedName>
        <fullName evidence="2">DUF4435 domain-containing protein</fullName>
    </submittedName>
</protein>
<dbReference type="Pfam" id="PF14491">
    <property type="entry name" value="DUF4435"/>
    <property type="match status" value="1"/>
</dbReference>
<evidence type="ECO:0000313" key="5">
    <source>
        <dbReference type="Proteomes" id="UP000477951"/>
    </source>
</evidence>
<dbReference type="Proteomes" id="UP000477951">
    <property type="component" value="Unassembled WGS sequence"/>
</dbReference>